<keyword evidence="3" id="KW-0597">Phosphoprotein</keyword>
<dbReference type="Pfam" id="PF08448">
    <property type="entry name" value="PAS_4"/>
    <property type="match status" value="1"/>
</dbReference>
<dbReference type="GO" id="GO:0006355">
    <property type="term" value="P:regulation of DNA-templated transcription"/>
    <property type="evidence" value="ECO:0007669"/>
    <property type="project" value="InterPro"/>
</dbReference>
<evidence type="ECO:0000259" key="8">
    <source>
        <dbReference type="PROSITE" id="PS50109"/>
    </source>
</evidence>
<dbReference type="Pfam" id="PF02518">
    <property type="entry name" value="HATPase_c"/>
    <property type="match status" value="1"/>
</dbReference>
<feature type="region of interest" description="Disordered" evidence="7">
    <location>
        <begin position="1"/>
        <end position="21"/>
    </location>
</feature>
<evidence type="ECO:0000256" key="4">
    <source>
        <dbReference type="ARBA" id="ARBA00022679"/>
    </source>
</evidence>
<keyword evidence="5" id="KW-0418">Kinase</keyword>
<accession>A0A8J3LF16</accession>
<reference evidence="11" key="1">
    <citation type="submission" date="2021-01" db="EMBL/GenBank/DDBJ databases">
        <title>Whole genome shotgun sequence of Planosporangium flavigriseum NBRC 105377.</title>
        <authorList>
            <person name="Komaki H."/>
            <person name="Tamura T."/>
        </authorList>
    </citation>
    <scope>NUCLEOTIDE SEQUENCE</scope>
    <source>
        <strain evidence="11">NBRC 105377</strain>
    </source>
</reference>
<evidence type="ECO:0000313" key="12">
    <source>
        <dbReference type="Proteomes" id="UP000653674"/>
    </source>
</evidence>
<dbReference type="InterPro" id="IPR013767">
    <property type="entry name" value="PAS_fold"/>
</dbReference>
<comment type="catalytic activity">
    <reaction evidence="1">
        <text>ATP + protein L-histidine = ADP + protein N-phospho-L-histidine.</text>
        <dbReference type="EC" id="2.7.13.3"/>
    </reaction>
</comment>
<dbReference type="SUPFAM" id="SSF55874">
    <property type="entry name" value="ATPase domain of HSP90 chaperone/DNA topoisomerase II/histidine kinase"/>
    <property type="match status" value="1"/>
</dbReference>
<dbReference type="InterPro" id="IPR000014">
    <property type="entry name" value="PAS"/>
</dbReference>
<evidence type="ECO:0000256" key="6">
    <source>
        <dbReference type="ARBA" id="ARBA00023012"/>
    </source>
</evidence>
<keyword evidence="12" id="KW-1185">Reference proteome</keyword>
<name>A0A8J3LF16_9ACTN</name>
<dbReference type="SMART" id="SM00091">
    <property type="entry name" value="PAS"/>
    <property type="match status" value="3"/>
</dbReference>
<protein>
    <recommendedName>
        <fullName evidence="2">histidine kinase</fullName>
        <ecNumber evidence="2">2.7.13.3</ecNumber>
    </recommendedName>
</protein>
<dbReference type="InterPro" id="IPR013655">
    <property type="entry name" value="PAS_fold_3"/>
</dbReference>
<dbReference type="InterPro" id="IPR003594">
    <property type="entry name" value="HATPase_dom"/>
</dbReference>
<sequence length="689" mass="75165">MSGPHGAPDLSDRSGDSVAGASYQPADGDYRLLVEAAPHLMWIAGPDGAIQYGNPGWYEYTGLPADANLGQRWISLVHPDDADRVSTGWQEASRAGTVHELTYRLRRADGQFRWHHCRSLAVRDADGRITKWMGTATDVDDQKGLEGSLQRAERKDAETLTLLEALQSAAPVGLGFVDREFRLIHANATLLGANDMVSTISGASLKQQLGRPVAELVPAIWPQLETAYRRVLDTGEAVLNMEVTGSLPAEPERVHSWLTSFYPARVGTEIIGIGVVVVDVTERMESAVFRSVVMENMAEGLCTVDDAGRLTSMNRAASRMLGWQEDELRGREMHGILHVQAADGAPLRASECLLREAQLEGRPLTVSDQVFVRKDGSTFPVSYSSAPLRVGARVAGSVIVFRDITELRERQRREIELRHGQKLQELGRLSAGLAHEINTPIQFVGDNTRFLAEVYQEMLELLLVYREFMDPSSGSIPWDERVKRVAEAERKADIDYLASEVPSAVEQSLEGVGRVASLVRAMKSFSYKDANDRSYADVNDALTTTLTVASNALKDIADVTLDLGEIPRVLCSLGDLNQVFLNLLVNAADALQDKGERGEIRVSTRAEGGVVMITIADNGSGIPEDLHELIFEPFFTTKEVGKGTGQGLALARAVVVDGHGGTIDVHSVPGEGTEFILRLPVDGRRLTSP</sequence>
<proteinExistence type="predicted"/>
<evidence type="ECO:0000256" key="1">
    <source>
        <dbReference type="ARBA" id="ARBA00000085"/>
    </source>
</evidence>
<dbReference type="FunFam" id="3.30.450.20:FF:000099">
    <property type="entry name" value="Sensory box sensor histidine kinase"/>
    <property type="match status" value="1"/>
</dbReference>
<feature type="domain" description="PAC" evidence="10">
    <location>
        <begin position="365"/>
        <end position="416"/>
    </location>
</feature>
<dbReference type="CDD" id="cd00130">
    <property type="entry name" value="PAS"/>
    <property type="match status" value="2"/>
</dbReference>
<dbReference type="SUPFAM" id="SSF55785">
    <property type="entry name" value="PYP-like sensor domain (PAS domain)"/>
    <property type="match status" value="3"/>
</dbReference>
<evidence type="ECO:0000259" key="10">
    <source>
        <dbReference type="PROSITE" id="PS50113"/>
    </source>
</evidence>
<dbReference type="EMBL" id="BONU01000002">
    <property type="protein sequence ID" value="GIG71892.1"/>
    <property type="molecule type" value="Genomic_DNA"/>
</dbReference>
<dbReference type="PROSITE" id="PS50109">
    <property type="entry name" value="HIS_KIN"/>
    <property type="match status" value="1"/>
</dbReference>
<evidence type="ECO:0000256" key="2">
    <source>
        <dbReference type="ARBA" id="ARBA00012438"/>
    </source>
</evidence>
<gene>
    <name evidence="11" type="ORF">Pfl04_02960</name>
</gene>
<dbReference type="Gene3D" id="3.30.450.20">
    <property type="entry name" value="PAS domain"/>
    <property type="match status" value="3"/>
</dbReference>
<comment type="caution">
    <text evidence="11">The sequence shown here is derived from an EMBL/GenBank/DDBJ whole genome shotgun (WGS) entry which is preliminary data.</text>
</comment>
<evidence type="ECO:0000256" key="7">
    <source>
        <dbReference type="SAM" id="MobiDB-lite"/>
    </source>
</evidence>
<keyword evidence="4" id="KW-0808">Transferase</keyword>
<feature type="domain" description="PAS" evidence="9">
    <location>
        <begin position="26"/>
        <end position="96"/>
    </location>
</feature>
<dbReference type="InterPro" id="IPR035965">
    <property type="entry name" value="PAS-like_dom_sf"/>
</dbReference>
<dbReference type="PROSITE" id="PS50112">
    <property type="entry name" value="PAS"/>
    <property type="match status" value="2"/>
</dbReference>
<dbReference type="PANTHER" id="PTHR43304:SF1">
    <property type="entry name" value="PAC DOMAIN-CONTAINING PROTEIN"/>
    <property type="match status" value="1"/>
</dbReference>
<dbReference type="InterPro" id="IPR052162">
    <property type="entry name" value="Sensor_kinase/Photoreceptor"/>
</dbReference>
<feature type="domain" description="PAC" evidence="10">
    <location>
        <begin position="99"/>
        <end position="151"/>
    </location>
</feature>
<dbReference type="Pfam" id="PF08447">
    <property type="entry name" value="PAS_3"/>
    <property type="match status" value="1"/>
</dbReference>
<dbReference type="SMART" id="SM00387">
    <property type="entry name" value="HATPase_c"/>
    <property type="match status" value="1"/>
</dbReference>
<dbReference type="InterPro" id="IPR005467">
    <property type="entry name" value="His_kinase_dom"/>
</dbReference>
<dbReference type="GO" id="GO:0004673">
    <property type="term" value="F:protein histidine kinase activity"/>
    <property type="evidence" value="ECO:0007669"/>
    <property type="project" value="UniProtKB-EC"/>
</dbReference>
<dbReference type="Gene3D" id="1.10.287.130">
    <property type="match status" value="1"/>
</dbReference>
<dbReference type="InterPro" id="IPR036890">
    <property type="entry name" value="HATPase_C_sf"/>
</dbReference>
<dbReference type="InterPro" id="IPR001610">
    <property type="entry name" value="PAC"/>
</dbReference>
<dbReference type="RefSeq" id="WP_168075065.1">
    <property type="nucleotide sequence ID" value="NZ_BAAAQJ010000008.1"/>
</dbReference>
<evidence type="ECO:0000259" key="9">
    <source>
        <dbReference type="PROSITE" id="PS50112"/>
    </source>
</evidence>
<keyword evidence="6" id="KW-0902">Two-component regulatory system</keyword>
<dbReference type="GO" id="GO:0000160">
    <property type="term" value="P:phosphorelay signal transduction system"/>
    <property type="evidence" value="ECO:0007669"/>
    <property type="project" value="UniProtKB-KW"/>
</dbReference>
<dbReference type="PANTHER" id="PTHR43304">
    <property type="entry name" value="PHYTOCHROME-LIKE PROTEIN CPH1"/>
    <property type="match status" value="1"/>
</dbReference>
<evidence type="ECO:0000256" key="5">
    <source>
        <dbReference type="ARBA" id="ARBA00022777"/>
    </source>
</evidence>
<organism evidence="11 12">
    <name type="scientific">Planosporangium flavigriseum</name>
    <dbReference type="NCBI Taxonomy" id="373681"/>
    <lineage>
        <taxon>Bacteria</taxon>
        <taxon>Bacillati</taxon>
        <taxon>Actinomycetota</taxon>
        <taxon>Actinomycetes</taxon>
        <taxon>Micromonosporales</taxon>
        <taxon>Micromonosporaceae</taxon>
        <taxon>Planosporangium</taxon>
    </lineage>
</organism>
<feature type="domain" description="Histidine kinase" evidence="8">
    <location>
        <begin position="432"/>
        <end position="683"/>
    </location>
</feature>
<dbReference type="Gene3D" id="3.30.565.10">
    <property type="entry name" value="Histidine kinase-like ATPase, C-terminal domain"/>
    <property type="match status" value="1"/>
</dbReference>
<evidence type="ECO:0000313" key="11">
    <source>
        <dbReference type="EMBL" id="GIG71892.1"/>
    </source>
</evidence>
<dbReference type="PROSITE" id="PS50113">
    <property type="entry name" value="PAC"/>
    <property type="match status" value="2"/>
</dbReference>
<dbReference type="Proteomes" id="UP000653674">
    <property type="component" value="Unassembled WGS sequence"/>
</dbReference>
<dbReference type="InterPro" id="IPR000700">
    <property type="entry name" value="PAS-assoc_C"/>
</dbReference>
<evidence type="ECO:0000256" key="3">
    <source>
        <dbReference type="ARBA" id="ARBA00022553"/>
    </source>
</evidence>
<feature type="domain" description="PAS" evidence="9">
    <location>
        <begin position="293"/>
        <end position="338"/>
    </location>
</feature>
<dbReference type="NCBIfam" id="TIGR00229">
    <property type="entry name" value="sensory_box"/>
    <property type="match status" value="2"/>
</dbReference>
<dbReference type="PRINTS" id="PR00344">
    <property type="entry name" value="BCTRLSENSOR"/>
</dbReference>
<dbReference type="AlphaFoldDB" id="A0A8J3LF16"/>
<dbReference type="EC" id="2.7.13.3" evidence="2"/>
<dbReference type="InterPro" id="IPR004358">
    <property type="entry name" value="Sig_transdc_His_kin-like_C"/>
</dbReference>
<dbReference type="Pfam" id="PF00989">
    <property type="entry name" value="PAS"/>
    <property type="match status" value="1"/>
</dbReference>
<dbReference type="InterPro" id="IPR013656">
    <property type="entry name" value="PAS_4"/>
</dbReference>
<dbReference type="SMART" id="SM00086">
    <property type="entry name" value="PAC"/>
    <property type="match status" value="2"/>
</dbReference>